<organism evidence="6 7">
    <name type="scientific">Bipolaricaulis sibiricus</name>
    <dbReference type="NCBI Taxonomy" id="2501609"/>
    <lineage>
        <taxon>Bacteria</taxon>
        <taxon>Candidatus Bipolaricaulota</taxon>
        <taxon>Candidatus Bipolaricaulia</taxon>
        <taxon>Candidatus Bipolaricaulales</taxon>
        <taxon>Candidatus Bipolaricaulaceae</taxon>
        <taxon>Candidatus Bipolaricaulis</taxon>
    </lineage>
</organism>
<evidence type="ECO:0000313" key="6">
    <source>
        <dbReference type="EMBL" id="QAA76222.1"/>
    </source>
</evidence>
<dbReference type="SUPFAM" id="SSF88713">
    <property type="entry name" value="Glycoside hydrolase/deacetylase"/>
    <property type="match status" value="1"/>
</dbReference>
<dbReference type="CDD" id="cd09626">
    <property type="entry name" value="DOMON_glucodextranase_like"/>
    <property type="match status" value="1"/>
</dbReference>
<evidence type="ECO:0000313" key="7">
    <source>
        <dbReference type="Proteomes" id="UP000287233"/>
    </source>
</evidence>
<feature type="domain" description="Glycoside hydrolase family 57 N-terminal" evidence="4">
    <location>
        <begin position="27"/>
        <end position="434"/>
    </location>
</feature>
<protein>
    <recommendedName>
        <fullName evidence="8">Glycoside hydrolase family 57 N-terminal domain-containing protein</fullName>
    </recommendedName>
</protein>
<gene>
    <name evidence="6" type="ORF">BIP78_0456</name>
</gene>
<name>A0A410FTB0_BIPS1</name>
<evidence type="ECO:0000256" key="3">
    <source>
        <dbReference type="RuleBase" id="RU361196"/>
    </source>
</evidence>
<dbReference type="InterPro" id="IPR019248">
    <property type="entry name" value="Glucodextran_C"/>
</dbReference>
<evidence type="ECO:0008006" key="8">
    <source>
        <dbReference type="Google" id="ProtNLM"/>
    </source>
</evidence>
<dbReference type="InterPro" id="IPR011330">
    <property type="entry name" value="Glyco_hydro/deAcase_b/a-brl"/>
</dbReference>
<dbReference type="EMBL" id="CP034928">
    <property type="protein sequence ID" value="QAA76222.1"/>
    <property type="molecule type" value="Genomic_DNA"/>
</dbReference>
<dbReference type="GO" id="GO:0005975">
    <property type="term" value="P:carbohydrate metabolic process"/>
    <property type="evidence" value="ECO:0007669"/>
    <property type="project" value="InterPro"/>
</dbReference>
<dbReference type="InterPro" id="IPR027291">
    <property type="entry name" value="Glyco_hydro_38_N_sf"/>
</dbReference>
<reference evidence="7" key="1">
    <citation type="submission" date="2018-12" db="EMBL/GenBank/DDBJ databases">
        <title>Complete genome sequence of an uncultured bacterium of the candidate phylum Bipolaricaulota.</title>
        <authorList>
            <person name="Kadnikov V.V."/>
            <person name="Mardanov A.V."/>
            <person name="Beletsky A.V."/>
            <person name="Frank Y.A."/>
            <person name="Karnachuk O.V."/>
            <person name="Ravin N.V."/>
        </authorList>
    </citation>
    <scope>NUCLEOTIDE SEQUENCE [LARGE SCALE GENOMIC DNA]</scope>
</reference>
<evidence type="ECO:0000256" key="1">
    <source>
        <dbReference type="ARBA" id="ARBA00006821"/>
    </source>
</evidence>
<dbReference type="InterPro" id="IPR004300">
    <property type="entry name" value="Glyco_hydro_57_N"/>
</dbReference>
<keyword evidence="2 3" id="KW-0119">Carbohydrate metabolism</keyword>
<evidence type="ECO:0000256" key="2">
    <source>
        <dbReference type="ARBA" id="ARBA00023277"/>
    </source>
</evidence>
<dbReference type="InterPro" id="IPR052046">
    <property type="entry name" value="GH57_Enzymes"/>
</dbReference>
<dbReference type="AlphaFoldDB" id="A0A410FTB0"/>
<dbReference type="PANTHER" id="PTHR36306">
    <property type="entry name" value="ALPHA-AMYLASE-RELATED-RELATED"/>
    <property type="match status" value="1"/>
</dbReference>
<evidence type="ECO:0000259" key="4">
    <source>
        <dbReference type="Pfam" id="PF03065"/>
    </source>
</evidence>
<dbReference type="CDD" id="cd10796">
    <property type="entry name" value="GH57N_APU"/>
    <property type="match status" value="1"/>
</dbReference>
<dbReference type="Proteomes" id="UP000287233">
    <property type="component" value="Chromosome"/>
</dbReference>
<dbReference type="Gene3D" id="2.60.40.1190">
    <property type="match status" value="1"/>
</dbReference>
<evidence type="ECO:0000259" key="5">
    <source>
        <dbReference type="Pfam" id="PF09985"/>
    </source>
</evidence>
<accession>A0A410FTB0</accession>
<dbReference type="Gene3D" id="3.20.110.10">
    <property type="entry name" value="Glycoside hydrolase 38, N terminal domain"/>
    <property type="match status" value="1"/>
</dbReference>
<feature type="domain" description="Glucodextranase-like C-terminal" evidence="5">
    <location>
        <begin position="735"/>
        <end position="954"/>
    </location>
</feature>
<proteinExistence type="inferred from homology"/>
<comment type="similarity">
    <text evidence="1 3">Belongs to the glycosyl hydrolase 57 family.</text>
</comment>
<dbReference type="Pfam" id="PF03065">
    <property type="entry name" value="Glyco_hydro_57"/>
    <property type="match status" value="1"/>
</dbReference>
<dbReference type="KEGG" id="bih:BIP78_0456"/>
<dbReference type="Pfam" id="PF09985">
    <property type="entry name" value="Glucodextran_C"/>
    <property type="match status" value="1"/>
</dbReference>
<dbReference type="PANTHER" id="PTHR36306:SF1">
    <property type="entry name" value="ALPHA-AMYLASE-RELATED"/>
    <property type="match status" value="1"/>
</dbReference>
<dbReference type="GO" id="GO:0003824">
    <property type="term" value="F:catalytic activity"/>
    <property type="evidence" value="ECO:0007669"/>
    <property type="project" value="InterPro"/>
</dbReference>
<dbReference type="SUPFAM" id="SSF49344">
    <property type="entry name" value="CBD9-like"/>
    <property type="match status" value="1"/>
</dbReference>
<sequence>MRIARLCGLFLLLVGLPALSKGPLNLAIVWHQHQPLYWNRLTGEYELPWVRVHGVQEYIDSPLILAEFPGVAVTYNLQPSLLWQLLDYVEITDEERARGGLYELIGAVDNHLRWTWTLIHEPATLSPEVRAAMQEQFFWLNPYMLRPGGAYYDPYYAQLNVLRASRPLTDAELLDAAGLFLLWQISPELHDELGLLSLRGQSGWTEADLARVVRAQHEVLTRVVGAYRAAAELGTELITSPFYHPILPLLAERGWDEDILGQLELAQDQHRALFGAPAVGVWPPEQAVSDRAIELLAEAGFAWTVADEWTLGASLGRTPTRAELTQPWRFGNIVLFFRDHNLSDKIGFAYGNKPTAEAVGDFMSELRRYWDELDHPERHVVVVAVDGENWMFMAGYPDNGREFLRALYGELLQADWVNTVTPQGFLACHPPERELTAIPVGSWAGDLSTWSGEPEEDEAWERLAAARKAVFAKDPHPEALRALYAAEGSDWFWWYGDDQDSGTDDLFDWLFKTHLVAAYRAAGYADRDIPGVLSLRLRVPLRANLGEAKPLLDGQVTEPAEWAEAAVTPGTGAVEQLAVAYGEGALFVRVDLDGPARDLIGTDTKLVLYATGKPGERANVAARHSEVPLGFALVSAVELDLAKVNADGSGYVFRYAADGRGGWRLASPIRTLTQRAASVGNVVEFGIPFEELGVEPGGSLVLAVALERKGALLGQAPERPLWARIPTLLQGVEVWAMDDPAEDDHGPGTYVYPLNSVFAERGLFDLVRYAVYDADDRWQLAFDFPTLPNPWNGPHGFSHPILFVYFDIAPGGRIDAHEEGKAAQVAFSPDHPWDYFLKVAGWPAYGRHLWTASGEGPFLVEVASDPRRGRVIVTIPKTLLPEVRGWHYVLVGSQDGYGPNHLRPIGGSPGEWTGGGCPDPLWAPQVYDYLAPAGVSQEEVLAGYDRAEQRYTVLLPVEVRF</sequence>